<dbReference type="RefSeq" id="WP_241711465.1">
    <property type="nucleotide sequence ID" value="NZ_JALBUF010000001.1"/>
</dbReference>
<name>A0A9X1V6G5_9BACL</name>
<keyword evidence="1" id="KW-0472">Membrane</keyword>
<reference evidence="2" key="1">
    <citation type="submission" date="2022-03" db="EMBL/GenBank/DDBJ databases">
        <title>Draft Genome Sequence of Firmicute Strain S0AB, a Heterotrophic Iron/Sulfur-Oxidizing Extreme Acidophile.</title>
        <authorList>
            <person name="Vergara E."/>
            <person name="Pakostova E."/>
            <person name="Johnson D.B."/>
            <person name="Holmes D.S."/>
        </authorList>
    </citation>
    <scope>NUCLEOTIDE SEQUENCE</scope>
    <source>
        <strain evidence="2">S0AB</strain>
    </source>
</reference>
<sequence>MSKGKWKLSEGATFYLLAFLAVFFFFFTRPAPANDDEGKESSANTAQT</sequence>
<accession>A0A9X1V6G5</accession>
<evidence type="ECO:0000313" key="3">
    <source>
        <dbReference type="Proteomes" id="UP001139263"/>
    </source>
</evidence>
<proteinExistence type="predicted"/>
<gene>
    <name evidence="2" type="ORF">MM817_00081</name>
</gene>
<organism evidence="2 3">
    <name type="scientific">Sulfoacidibacillus ferrooxidans</name>
    <dbReference type="NCBI Taxonomy" id="2005001"/>
    <lineage>
        <taxon>Bacteria</taxon>
        <taxon>Bacillati</taxon>
        <taxon>Bacillota</taxon>
        <taxon>Bacilli</taxon>
        <taxon>Bacillales</taxon>
        <taxon>Alicyclobacillaceae</taxon>
        <taxon>Sulfoacidibacillus</taxon>
    </lineage>
</organism>
<protein>
    <submittedName>
        <fullName evidence="2">Uncharacterized protein</fullName>
    </submittedName>
</protein>
<dbReference type="AlphaFoldDB" id="A0A9X1V6G5"/>
<dbReference type="Proteomes" id="UP001139263">
    <property type="component" value="Unassembled WGS sequence"/>
</dbReference>
<keyword evidence="3" id="KW-1185">Reference proteome</keyword>
<keyword evidence="1" id="KW-0812">Transmembrane</keyword>
<dbReference type="EMBL" id="JALBUF010000001">
    <property type="protein sequence ID" value="MCI0181834.1"/>
    <property type="molecule type" value="Genomic_DNA"/>
</dbReference>
<comment type="caution">
    <text evidence="2">The sequence shown here is derived from an EMBL/GenBank/DDBJ whole genome shotgun (WGS) entry which is preliminary data.</text>
</comment>
<keyword evidence="1" id="KW-1133">Transmembrane helix</keyword>
<evidence type="ECO:0000313" key="2">
    <source>
        <dbReference type="EMBL" id="MCI0181834.1"/>
    </source>
</evidence>
<evidence type="ECO:0000256" key="1">
    <source>
        <dbReference type="SAM" id="Phobius"/>
    </source>
</evidence>
<feature type="transmembrane region" description="Helical" evidence="1">
    <location>
        <begin position="12"/>
        <end position="31"/>
    </location>
</feature>